<evidence type="ECO:0000313" key="9">
    <source>
        <dbReference type="EMBL" id="OAY75276.1"/>
    </source>
</evidence>
<dbReference type="InterPro" id="IPR007657">
    <property type="entry name" value="Glycosyltransferase_61"/>
</dbReference>
<sequence>MKTGEKSKLVRSLRLESQRFRLLIIVVGGFLVTLTFIVVSKPDAILSSSSSSSPSAAAADDSRSASAFQKSPRTELSETKMTMDFREISEDPQPDTVAEDNKPKWDKNEAEEKEEEEPKHKITLPTVSNYTIEDSDQTNPDQLGVESEKCDDPQSCSHKGKHKLTLPTISNYTINDSIQTESSEPTKSESRFDTVITLETNPLQNDDAADSIQPSSTTSIKLERKPLCDFSNFRANVCEMDGGEIRVHPKSASIVYMESDDSKADEIYKIKPYPRKGDEFCLSHVTELTVKSSKEAPQCTKHHDVPALVFSISGYTGNLFHDFTDVLVPLFTTANQFNGEVQLVITDMHPWWVIKYQKVLQKLSNYPLIDFSKDDQVHCFKSVIVGLHAYKEFRIDSSKAPKNYSMADFNRFMRRAFSVEREATTPVGENPNKKPKLLIISRKRTRMFLNLNEIIGMAEELGFEVVVNEADVSSDLSRFARIVNSCDVMMGVHGAGLTNCVFLPPNATLIQIVPWGGLDWIARLDFGDPANQMGLRYSQYGITPEESSLLEQYPRDHEIFKNPFAFHKRGFDYIRRTFMDNQNVRLDVKRFRKVLVEALDQLNP</sequence>
<keyword evidence="7" id="KW-1133">Transmembrane helix</keyword>
<dbReference type="Proteomes" id="UP000092600">
    <property type="component" value="Unassembled WGS sequence"/>
</dbReference>
<dbReference type="PANTHER" id="PTHR20961:SF97">
    <property type="entry name" value="ALPHA-1,3-ARABINOSYLTRANSFERASE XAT3"/>
    <property type="match status" value="1"/>
</dbReference>
<evidence type="ECO:0000256" key="4">
    <source>
        <dbReference type="ARBA" id="ARBA00022679"/>
    </source>
</evidence>
<proteinExistence type="predicted"/>
<evidence type="ECO:0000256" key="5">
    <source>
        <dbReference type="ARBA" id="ARBA00023180"/>
    </source>
</evidence>
<evidence type="ECO:0000313" key="10">
    <source>
        <dbReference type="Proteomes" id="UP000092600"/>
    </source>
</evidence>
<reference evidence="9 10" key="1">
    <citation type="journal article" date="2016" name="DNA Res.">
        <title>The draft genome of MD-2 pineapple using hybrid error correction of long reads.</title>
        <authorList>
            <person name="Redwan R.M."/>
            <person name="Saidin A."/>
            <person name="Kumar S.V."/>
        </authorList>
    </citation>
    <scope>NUCLEOTIDE SEQUENCE [LARGE SCALE GENOMIC DNA]</scope>
    <source>
        <strain evidence="10">cv. MD2</strain>
        <tissue evidence="9">Leaf</tissue>
    </source>
</reference>
<dbReference type="AlphaFoldDB" id="A0A199VEH3"/>
<keyword evidence="7" id="KW-0812">Transmembrane</keyword>
<evidence type="ECO:0000256" key="1">
    <source>
        <dbReference type="ARBA" id="ARBA00004323"/>
    </source>
</evidence>
<keyword evidence="5" id="KW-0325">Glycoprotein</keyword>
<dbReference type="GO" id="GO:0016763">
    <property type="term" value="F:pentosyltransferase activity"/>
    <property type="evidence" value="ECO:0007669"/>
    <property type="project" value="UniProtKB-ARBA"/>
</dbReference>
<comment type="caution">
    <text evidence="9">The sequence shown here is derived from an EMBL/GenBank/DDBJ whole genome shotgun (WGS) entry which is preliminary data.</text>
</comment>
<dbReference type="PANTHER" id="PTHR20961">
    <property type="entry name" value="GLYCOSYLTRANSFERASE"/>
    <property type="match status" value="1"/>
</dbReference>
<accession>A0A199VEH3</accession>
<feature type="compositionally biased region" description="Basic and acidic residues" evidence="6">
    <location>
        <begin position="99"/>
        <end position="120"/>
    </location>
</feature>
<organism evidence="9 10">
    <name type="scientific">Ananas comosus</name>
    <name type="common">Pineapple</name>
    <name type="synonym">Ananas ananas</name>
    <dbReference type="NCBI Taxonomy" id="4615"/>
    <lineage>
        <taxon>Eukaryota</taxon>
        <taxon>Viridiplantae</taxon>
        <taxon>Streptophyta</taxon>
        <taxon>Embryophyta</taxon>
        <taxon>Tracheophyta</taxon>
        <taxon>Spermatophyta</taxon>
        <taxon>Magnoliopsida</taxon>
        <taxon>Liliopsida</taxon>
        <taxon>Poales</taxon>
        <taxon>Bromeliaceae</taxon>
        <taxon>Bromelioideae</taxon>
        <taxon>Ananas</taxon>
    </lineage>
</organism>
<keyword evidence="3 9" id="KW-0328">Glycosyltransferase</keyword>
<keyword evidence="4 9" id="KW-0808">Transferase</keyword>
<evidence type="ECO:0000256" key="7">
    <source>
        <dbReference type="SAM" id="Phobius"/>
    </source>
</evidence>
<evidence type="ECO:0000256" key="3">
    <source>
        <dbReference type="ARBA" id="ARBA00022676"/>
    </source>
</evidence>
<evidence type="ECO:0000256" key="2">
    <source>
        <dbReference type="ARBA" id="ARBA00004881"/>
    </source>
</evidence>
<feature type="region of interest" description="Disordered" evidence="6">
    <location>
        <begin position="47"/>
        <end position="162"/>
    </location>
</feature>
<feature type="compositionally biased region" description="Basic and acidic residues" evidence="6">
    <location>
        <begin position="72"/>
        <end position="89"/>
    </location>
</feature>
<feature type="compositionally biased region" description="Low complexity" evidence="6">
    <location>
        <begin position="47"/>
        <end position="67"/>
    </location>
</feature>
<dbReference type="Pfam" id="PF04577">
    <property type="entry name" value="Glyco_transf_61"/>
    <property type="match status" value="1"/>
</dbReference>
<evidence type="ECO:0000259" key="8">
    <source>
        <dbReference type="Pfam" id="PF04577"/>
    </source>
</evidence>
<dbReference type="InterPro" id="IPR049625">
    <property type="entry name" value="Glyco_transf_61_cat"/>
</dbReference>
<keyword evidence="7" id="KW-0472">Membrane</keyword>
<name>A0A199VEH3_ANACO</name>
<comment type="subcellular location">
    <subcellularLocation>
        <location evidence="1">Golgi apparatus membrane</location>
        <topology evidence="1">Single-pass type II membrane protein</topology>
    </subcellularLocation>
</comment>
<feature type="transmembrane region" description="Helical" evidence="7">
    <location>
        <begin position="20"/>
        <end position="39"/>
    </location>
</feature>
<evidence type="ECO:0000256" key="6">
    <source>
        <dbReference type="SAM" id="MobiDB-lite"/>
    </source>
</evidence>
<feature type="domain" description="Glycosyltransferase 61 catalytic" evidence="8">
    <location>
        <begin position="321"/>
        <end position="510"/>
    </location>
</feature>
<dbReference type="EMBL" id="LSRQ01002143">
    <property type="protein sequence ID" value="OAY75276.1"/>
    <property type="molecule type" value="Genomic_DNA"/>
</dbReference>
<dbReference type="STRING" id="4615.A0A199VEH3"/>
<protein>
    <submittedName>
        <fullName evidence="9">Protein O-linked-mannose beta-1,4-N-acetylglucosaminyltransferase 2</fullName>
    </submittedName>
</protein>
<gene>
    <name evidence="9" type="ORF">ACMD2_14831</name>
</gene>
<comment type="pathway">
    <text evidence="2">Glycan metabolism.</text>
</comment>
<feature type="compositionally biased region" description="Polar residues" evidence="6">
    <location>
        <begin position="125"/>
        <end position="141"/>
    </location>
</feature>
<dbReference type="GO" id="GO:0000139">
    <property type="term" value="C:Golgi membrane"/>
    <property type="evidence" value="ECO:0007669"/>
    <property type="project" value="UniProtKB-SubCell"/>
</dbReference>